<dbReference type="PANTHER" id="PTHR47314:SF1">
    <property type="entry name" value="MALTOSE_MALTODEXTRIN TRANSPORT SYSTEM PERMEASE PROTEIN MALF"/>
    <property type="match status" value="1"/>
</dbReference>
<evidence type="ECO:0000256" key="5">
    <source>
        <dbReference type="ARBA" id="ARBA00022597"/>
    </source>
</evidence>
<evidence type="ECO:0000256" key="10">
    <source>
        <dbReference type="RuleBase" id="RU367050"/>
    </source>
</evidence>
<feature type="transmembrane region" description="Helical" evidence="9">
    <location>
        <begin position="235"/>
        <end position="255"/>
    </location>
</feature>
<feature type="transmembrane region" description="Helical" evidence="9">
    <location>
        <begin position="134"/>
        <end position="160"/>
    </location>
</feature>
<proteinExistence type="inferred from homology"/>
<dbReference type="GO" id="GO:0042956">
    <property type="term" value="P:maltodextrin transmembrane transport"/>
    <property type="evidence" value="ECO:0007669"/>
    <property type="project" value="TreeGrafter"/>
</dbReference>
<dbReference type="GO" id="GO:1990060">
    <property type="term" value="C:maltose transport complex"/>
    <property type="evidence" value="ECO:0007669"/>
    <property type="project" value="TreeGrafter"/>
</dbReference>
<name>A0A9D1J014_9FIRM</name>
<evidence type="ECO:0000256" key="2">
    <source>
        <dbReference type="ARBA" id="ARBA00009047"/>
    </source>
</evidence>
<dbReference type="PROSITE" id="PS50928">
    <property type="entry name" value="ABC_TM1"/>
    <property type="match status" value="1"/>
</dbReference>
<gene>
    <name evidence="12" type="ORF">IAD36_09095</name>
</gene>
<sequence>MPHRSQKWSAGLMSAVIWGSGQLWNRQYIKAAFFFLAQVGLIVSLPSMIHGLWGLITLGETEMIIEGSKVTPGDNSIILMILGIAWAIIAVVFVLIYIGCVSDAVRDRGRMEQGQHLQGAREWFHRFRDRSFPYAMLIPAVILILLFVVVPILFGFLIAFTNYSAPHYLPPRSLVDWVGFSNFADMFRLPMWNDTFWGVLGWTLLWSVISTLSCYFGGLGMACLVNSRRVKFRKFWRTIYILPWAIPGLISLLIFRNMFNGQFGPINTFLRSAGIISQNIPWLSDATLAKLVIFVVNFWLGFPYFMTMMSGVMTSISPELLEAARIDGASPRQEFRRITLPLVLYSTAPLLIMSFATNFNNFNVIYFLTDGNPINPSYKFAGSTDILITWIYKLTKDNRQFQMAAVMSILVFVVIATISTWNFLRTKSFKEEDMMG</sequence>
<feature type="transmembrane region" description="Helical" evidence="9">
    <location>
        <begin position="291"/>
        <end position="317"/>
    </location>
</feature>
<reference evidence="12" key="2">
    <citation type="journal article" date="2021" name="PeerJ">
        <title>Extensive microbial diversity within the chicken gut microbiome revealed by metagenomics and culture.</title>
        <authorList>
            <person name="Gilroy R."/>
            <person name="Ravi A."/>
            <person name="Getino M."/>
            <person name="Pursley I."/>
            <person name="Horton D.L."/>
            <person name="Alikhan N.F."/>
            <person name="Baker D."/>
            <person name="Gharbi K."/>
            <person name="Hall N."/>
            <person name="Watson M."/>
            <person name="Adriaenssens E.M."/>
            <person name="Foster-Nyarko E."/>
            <person name="Jarju S."/>
            <person name="Secka A."/>
            <person name="Antonio M."/>
            <person name="Oren A."/>
            <person name="Chaudhuri R.R."/>
            <person name="La Ragione R."/>
            <person name="Hildebrand F."/>
            <person name="Pallen M.J."/>
        </authorList>
    </citation>
    <scope>NUCLEOTIDE SEQUENCE</scope>
    <source>
        <strain evidence="12">ChiGjej3B3-7149</strain>
    </source>
</reference>
<dbReference type="Gene3D" id="1.20.58.370">
    <property type="entry name" value="MalF N-terminal region-like"/>
    <property type="match status" value="1"/>
</dbReference>
<comment type="subcellular location">
    <subcellularLocation>
        <location evidence="1 9">Cell membrane</location>
        <topology evidence="1 9">Multi-pass membrane protein</topology>
    </subcellularLocation>
</comment>
<comment type="function">
    <text evidence="10">Part of the ABC transporter complex MalEFGK involved in maltose/maltodextrin import. Probably responsible for the translocation of the substrate across the membrane.</text>
</comment>
<keyword evidence="6 9" id="KW-0812">Transmembrane</keyword>
<dbReference type="AlphaFoldDB" id="A0A9D1J014"/>
<dbReference type="GO" id="GO:0015423">
    <property type="term" value="F:ABC-type maltose transporter activity"/>
    <property type="evidence" value="ECO:0007669"/>
    <property type="project" value="TreeGrafter"/>
</dbReference>
<feature type="transmembrane region" description="Helical" evidence="9">
    <location>
        <begin position="76"/>
        <end position="101"/>
    </location>
</feature>
<dbReference type="InterPro" id="IPR000515">
    <property type="entry name" value="MetI-like"/>
</dbReference>
<organism evidence="12 13">
    <name type="scientific">Candidatus Scatomorpha intestinigallinarum</name>
    <dbReference type="NCBI Taxonomy" id="2840923"/>
    <lineage>
        <taxon>Bacteria</taxon>
        <taxon>Bacillati</taxon>
        <taxon>Bacillota</taxon>
        <taxon>Clostridia</taxon>
        <taxon>Eubacteriales</taxon>
        <taxon>Candidatus Scatomorpha</taxon>
    </lineage>
</organism>
<feature type="transmembrane region" description="Helical" evidence="9">
    <location>
        <begin position="338"/>
        <end position="356"/>
    </location>
</feature>
<protein>
    <recommendedName>
        <fullName evidence="10">Maltose/maltodextrin transport system permease protein</fullName>
    </recommendedName>
</protein>
<dbReference type="PANTHER" id="PTHR47314">
    <property type="entry name" value="MALTOSE/MALTODEXTRIN TRANSPORT SYSTEM PERMEASE PROTEIN MALF"/>
    <property type="match status" value="1"/>
</dbReference>
<evidence type="ECO:0000256" key="8">
    <source>
        <dbReference type="ARBA" id="ARBA00023136"/>
    </source>
</evidence>
<evidence type="ECO:0000256" key="4">
    <source>
        <dbReference type="ARBA" id="ARBA00022475"/>
    </source>
</evidence>
<evidence type="ECO:0000256" key="9">
    <source>
        <dbReference type="RuleBase" id="RU363032"/>
    </source>
</evidence>
<evidence type="ECO:0000313" key="12">
    <source>
        <dbReference type="EMBL" id="HIR55733.1"/>
    </source>
</evidence>
<evidence type="ECO:0000256" key="3">
    <source>
        <dbReference type="ARBA" id="ARBA00022448"/>
    </source>
</evidence>
<feature type="transmembrane region" description="Helical" evidence="9">
    <location>
        <begin position="404"/>
        <end position="424"/>
    </location>
</feature>
<evidence type="ECO:0000256" key="7">
    <source>
        <dbReference type="ARBA" id="ARBA00022989"/>
    </source>
</evidence>
<dbReference type="InterPro" id="IPR035277">
    <property type="entry name" value="MalF_N"/>
</dbReference>
<feature type="transmembrane region" description="Helical" evidence="9">
    <location>
        <begin position="196"/>
        <end position="223"/>
    </location>
</feature>
<keyword evidence="7 9" id="KW-1133">Transmembrane helix</keyword>
<dbReference type="EMBL" id="DVHH01000219">
    <property type="protein sequence ID" value="HIR55733.1"/>
    <property type="molecule type" value="Genomic_DNA"/>
</dbReference>
<dbReference type="SUPFAM" id="SSF161098">
    <property type="entry name" value="MetI-like"/>
    <property type="match status" value="1"/>
</dbReference>
<evidence type="ECO:0000256" key="6">
    <source>
        <dbReference type="ARBA" id="ARBA00022692"/>
    </source>
</evidence>
<keyword evidence="4 10" id="KW-1003">Cell membrane</keyword>
<dbReference type="Proteomes" id="UP000824238">
    <property type="component" value="Unassembled WGS sequence"/>
</dbReference>
<comment type="similarity">
    <text evidence="2 10">Belongs to the binding-protein-dependent transport system permease family. MalFG subfamily.</text>
</comment>
<evidence type="ECO:0000313" key="13">
    <source>
        <dbReference type="Proteomes" id="UP000824238"/>
    </source>
</evidence>
<dbReference type="InterPro" id="IPR035906">
    <property type="entry name" value="MetI-like_sf"/>
</dbReference>
<feature type="transmembrane region" description="Helical" evidence="9">
    <location>
        <begin position="32"/>
        <end position="56"/>
    </location>
</feature>
<comment type="caution">
    <text evidence="12">The sequence shown here is derived from an EMBL/GenBank/DDBJ whole genome shotgun (WGS) entry which is preliminary data.</text>
</comment>
<reference evidence="12" key="1">
    <citation type="submission" date="2020-10" db="EMBL/GenBank/DDBJ databases">
        <authorList>
            <person name="Gilroy R."/>
        </authorList>
    </citation>
    <scope>NUCLEOTIDE SEQUENCE</scope>
    <source>
        <strain evidence="12">ChiGjej3B3-7149</strain>
    </source>
</reference>
<evidence type="ECO:0000256" key="1">
    <source>
        <dbReference type="ARBA" id="ARBA00004651"/>
    </source>
</evidence>
<dbReference type="Gene3D" id="1.10.3720.10">
    <property type="entry name" value="MetI-like"/>
    <property type="match status" value="1"/>
</dbReference>
<accession>A0A9D1J014</accession>
<feature type="domain" description="ABC transmembrane type-1" evidence="11">
    <location>
        <begin position="200"/>
        <end position="422"/>
    </location>
</feature>
<evidence type="ECO:0000259" key="11">
    <source>
        <dbReference type="PROSITE" id="PS50928"/>
    </source>
</evidence>
<keyword evidence="3 9" id="KW-0813">Transport</keyword>
<keyword evidence="8 9" id="KW-0472">Membrane</keyword>
<dbReference type="CDD" id="cd06261">
    <property type="entry name" value="TM_PBP2"/>
    <property type="match status" value="1"/>
</dbReference>
<dbReference type="Pfam" id="PF00528">
    <property type="entry name" value="BPD_transp_1"/>
    <property type="match status" value="1"/>
</dbReference>
<keyword evidence="5 10" id="KW-0762">Sugar transport</keyword>
<dbReference type="SUPFAM" id="SSF160964">
    <property type="entry name" value="MalF N-terminal region-like"/>
    <property type="match status" value="1"/>
</dbReference>